<organism evidence="5 6">
    <name type="scientific">Streptomyces avermitilis</name>
    <dbReference type="NCBI Taxonomy" id="33903"/>
    <lineage>
        <taxon>Bacteria</taxon>
        <taxon>Bacillati</taxon>
        <taxon>Actinomycetota</taxon>
        <taxon>Actinomycetes</taxon>
        <taxon>Kitasatosporales</taxon>
        <taxon>Streptomycetaceae</taxon>
        <taxon>Streptomyces</taxon>
    </lineage>
</organism>
<accession>A0A4D4N4G4</accession>
<evidence type="ECO:0000313" key="5">
    <source>
        <dbReference type="EMBL" id="GDY79340.1"/>
    </source>
</evidence>
<gene>
    <name evidence="5" type="ORF">SAV31267_088250</name>
</gene>
<feature type="region of interest" description="N-terminal hotdog fold" evidence="3">
    <location>
        <begin position="1"/>
        <end position="90"/>
    </location>
</feature>
<dbReference type="PROSITE" id="PS52019">
    <property type="entry name" value="PKS_MFAS_DH"/>
    <property type="match status" value="1"/>
</dbReference>
<dbReference type="InterPro" id="IPR049551">
    <property type="entry name" value="PKS_DH_C"/>
</dbReference>
<feature type="region of interest" description="C-terminal hotdog fold" evidence="3">
    <location>
        <begin position="110"/>
        <end position="269"/>
    </location>
</feature>
<reference evidence="5 6" key="1">
    <citation type="submission" date="2019-04" db="EMBL/GenBank/DDBJ databases">
        <title>Draft genome sequences of Streptomyces avermitilis ATCC 31267.</title>
        <authorList>
            <person name="Komaki H."/>
            <person name="Tamura T."/>
            <person name="Hosoyama A."/>
        </authorList>
    </citation>
    <scope>NUCLEOTIDE SEQUENCE [LARGE SCALE GENOMIC DNA]</scope>
    <source>
        <strain evidence="5 6">ATCC 31267</strain>
    </source>
</reference>
<dbReference type="Proteomes" id="UP000299211">
    <property type="component" value="Unassembled WGS sequence"/>
</dbReference>
<evidence type="ECO:0000259" key="4">
    <source>
        <dbReference type="PROSITE" id="PS52019"/>
    </source>
</evidence>
<keyword evidence="2" id="KW-0511">Multifunctional enzyme</keyword>
<keyword evidence="1" id="KW-0808">Transferase</keyword>
<dbReference type="SUPFAM" id="SSF51735">
    <property type="entry name" value="NAD(P)-binding Rossmann-fold domains"/>
    <property type="match status" value="1"/>
</dbReference>
<dbReference type="InterPro" id="IPR036291">
    <property type="entry name" value="NAD(P)-bd_dom_sf"/>
</dbReference>
<evidence type="ECO:0000256" key="3">
    <source>
        <dbReference type="PROSITE-ProRule" id="PRU01363"/>
    </source>
</evidence>
<dbReference type="InterPro" id="IPR020807">
    <property type="entry name" value="PKS_DH"/>
</dbReference>
<dbReference type="InterPro" id="IPR049552">
    <property type="entry name" value="PKS_DH_N"/>
</dbReference>
<dbReference type="Pfam" id="PF21089">
    <property type="entry name" value="PKS_DH_N"/>
    <property type="match status" value="1"/>
</dbReference>
<dbReference type="InterPro" id="IPR042104">
    <property type="entry name" value="PKS_dehydratase_sf"/>
</dbReference>
<dbReference type="AlphaFoldDB" id="A0A4D4N4G4"/>
<dbReference type="Pfam" id="PF22953">
    <property type="entry name" value="SpnB_Rossmann"/>
    <property type="match status" value="1"/>
</dbReference>
<dbReference type="GO" id="GO:0004312">
    <property type="term" value="F:fatty acid synthase activity"/>
    <property type="evidence" value="ECO:0007669"/>
    <property type="project" value="TreeGrafter"/>
</dbReference>
<dbReference type="PANTHER" id="PTHR43775">
    <property type="entry name" value="FATTY ACID SYNTHASE"/>
    <property type="match status" value="1"/>
</dbReference>
<feature type="domain" description="PKS/mFAS DH" evidence="4">
    <location>
        <begin position="1"/>
        <end position="269"/>
    </location>
</feature>
<dbReference type="GO" id="GO:0006633">
    <property type="term" value="P:fatty acid biosynthetic process"/>
    <property type="evidence" value="ECO:0007669"/>
    <property type="project" value="TreeGrafter"/>
</dbReference>
<dbReference type="Gene3D" id="3.10.129.110">
    <property type="entry name" value="Polyketide synthase dehydratase"/>
    <property type="match status" value="1"/>
</dbReference>
<comment type="caution">
    <text evidence="5">The sequence shown here is derived from an EMBL/GenBank/DDBJ whole genome shotgun (WGS) entry which is preliminary data.</text>
</comment>
<dbReference type="InterPro" id="IPR055123">
    <property type="entry name" value="SpnB-like_Rossmann"/>
</dbReference>
<dbReference type="InterPro" id="IPR050091">
    <property type="entry name" value="PKS_NRPS_Biosynth_Enz"/>
</dbReference>
<sequence length="530" mass="56542">MVLLPGTALLELALQAGERVDCPRVEELTLHAPLVIPHTEDVTLQVTVRAADESGHRALAIHSYSGTASSADREWTRHATGLLTHHADTDHRADTHTDACLGGSWPPPGAQPIELGDVYGRMAADSDIAYGPVFQGLHAAWRFGDDVLAEVRLPEEALRDAPAAAFGVHPALLDAALHATALTPQNGDGSTENVAQESMPDRAAHQARLPFSWSGVSLHTAGSSVLRVRLSRSPQHGNAVALTAADEDGRPVVTIESLALRPVSTEELRAAADRTPEHESLFRLDWVSVPVPANAPSPTADRPWAVIGAGLPHLPGLTEHEHVTAYDEPADLLLALDRGAPPPGVLVVGGVAHTEAREYSAEAPGERGTEACEARPDVVHVGVVHTAAVHAAAAQMLARLQAWLGDERLADSRLLVLTCGAVAAASGDDATDLPGAAVWGLVRSAQSEHPDRITLLDFERGTEAEPGQLATALNCGERQLAVRPEGCSRHGWCARHVSPTPYPPYPPWPYRQRVTQPYRQRVPSFRAERC</sequence>
<evidence type="ECO:0000256" key="1">
    <source>
        <dbReference type="ARBA" id="ARBA00022679"/>
    </source>
</evidence>
<protein>
    <recommendedName>
        <fullName evidence="4">PKS/mFAS DH domain-containing protein</fullName>
    </recommendedName>
</protein>
<comment type="caution">
    <text evidence="3">Lacks conserved residue(s) required for the propagation of feature annotation.</text>
</comment>
<dbReference type="SMART" id="SM00826">
    <property type="entry name" value="PKS_DH"/>
    <property type="match status" value="1"/>
</dbReference>
<dbReference type="InterPro" id="IPR049900">
    <property type="entry name" value="PKS_mFAS_DH"/>
</dbReference>
<dbReference type="PANTHER" id="PTHR43775:SF51">
    <property type="entry name" value="INACTIVE PHENOLPHTHIOCEROL SYNTHESIS POLYKETIDE SYNTHASE TYPE I PKS1-RELATED"/>
    <property type="match status" value="1"/>
</dbReference>
<dbReference type="Pfam" id="PF14765">
    <property type="entry name" value="PS-DH"/>
    <property type="match status" value="1"/>
</dbReference>
<evidence type="ECO:0000313" key="6">
    <source>
        <dbReference type="Proteomes" id="UP000299211"/>
    </source>
</evidence>
<dbReference type="EMBL" id="BJHY01000001">
    <property type="protein sequence ID" value="GDY79340.1"/>
    <property type="molecule type" value="Genomic_DNA"/>
</dbReference>
<evidence type="ECO:0000256" key="2">
    <source>
        <dbReference type="ARBA" id="ARBA00023268"/>
    </source>
</evidence>
<name>A0A4D4N4G4_STRAX</name>
<dbReference type="Gene3D" id="3.40.50.11460">
    <property type="match status" value="1"/>
</dbReference>
<proteinExistence type="predicted"/>